<dbReference type="EMBL" id="JAEPRB010000032">
    <property type="protein sequence ID" value="KAG2225099.1"/>
    <property type="molecule type" value="Genomic_DNA"/>
</dbReference>
<keyword evidence="4" id="KW-1185">Reference proteome</keyword>
<gene>
    <name evidence="3" type="ORF">INT45_011781</name>
</gene>
<dbReference type="SUPFAM" id="SSF56784">
    <property type="entry name" value="HAD-like"/>
    <property type="match status" value="1"/>
</dbReference>
<dbReference type="Proteomes" id="UP000646827">
    <property type="component" value="Unassembled WGS sequence"/>
</dbReference>
<comment type="caution">
    <text evidence="3">The sequence shown here is derived from an EMBL/GenBank/DDBJ whole genome shotgun (WGS) entry which is preliminary data.</text>
</comment>
<evidence type="ECO:0000256" key="1">
    <source>
        <dbReference type="SAM" id="MobiDB-lite"/>
    </source>
</evidence>
<dbReference type="PANTHER" id="PTHR28208:SF3">
    <property type="entry name" value="PHOSPHATIDATE PHOSPHATASE APP1"/>
    <property type="match status" value="1"/>
</dbReference>
<feature type="compositionally biased region" description="Polar residues" evidence="1">
    <location>
        <begin position="247"/>
        <end position="257"/>
    </location>
</feature>
<sequence length="606" mass="68426">MNTNRDLQSVATANSSCSPTTFSDPNEMRRPPGSRRERLRSFARTTSQVIRQEISKYYYPENLESDNTLPNSTPNRIIQSSETSSLDRPAPPLRQRTQSMNDLAMSSTQDTVQPHCMLFPTYASKVLEDDQEEFKWKIRLTGWTYAKPGSSRIERWILAAGRTYGGLSANSAEDIHFARLLNQFRAQTIRGVDVRLYIDGLTTPDRALTPPSLPPRPPTITSSIDTKDDIKDNNDTSTDITVDTTTAPSDKTSNNNNNHRPFGLHHLYDLAQDAIKTIMINSGPTGRFEDLLMMDPAQALQHVGRKMLRLKASFENGIDTPHDGFVDLIEPDGISVISDIDDTIKVTGVLDGRDTILQNTFFRKADEVPGMSEVYQNWSTQGVHVHYVSNSPWQVYPALSEFIRDRHFPAGSMHLRAISTGDLIRKKPGQHKLDVIHQILQDFPDRKFILVGDSGERDPEIYQHIYKQYPNQIIKIFIHDVTSERARHADQRESERSDSYYNGLKRFLAREQPNSVSGNIASGGFVPRRSSTTSTSMLDALGETEIPEEEKVMMDPAVSLKTKLDIFHERMDNLSKDLPEGLLTVFTLASQLRTVSNILLSLLVYQ</sequence>
<dbReference type="InterPro" id="IPR052935">
    <property type="entry name" value="Mg2+_PAP"/>
</dbReference>
<feature type="region of interest" description="Disordered" evidence="1">
    <location>
        <begin position="62"/>
        <end position="94"/>
    </location>
</feature>
<dbReference type="GO" id="GO:0008195">
    <property type="term" value="F:phosphatidate phosphatase activity"/>
    <property type="evidence" value="ECO:0007669"/>
    <property type="project" value="InterPro"/>
</dbReference>
<dbReference type="AlphaFoldDB" id="A0A8H7VS66"/>
<dbReference type="Pfam" id="PF09949">
    <property type="entry name" value="APP1_cat"/>
    <property type="match status" value="1"/>
</dbReference>
<evidence type="ECO:0000313" key="3">
    <source>
        <dbReference type="EMBL" id="KAG2225099.1"/>
    </source>
</evidence>
<reference evidence="3 4" key="1">
    <citation type="submission" date="2020-12" db="EMBL/GenBank/DDBJ databases">
        <title>Metabolic potential, ecology and presence of endohyphal bacteria is reflected in genomic diversity of Mucoromycotina.</title>
        <authorList>
            <person name="Muszewska A."/>
            <person name="Okrasinska A."/>
            <person name="Steczkiewicz K."/>
            <person name="Drgas O."/>
            <person name="Orlowska M."/>
            <person name="Perlinska-Lenart U."/>
            <person name="Aleksandrzak-Piekarczyk T."/>
            <person name="Szatraj K."/>
            <person name="Zielenkiewicz U."/>
            <person name="Pilsyk S."/>
            <person name="Malc E."/>
            <person name="Mieczkowski P."/>
            <person name="Kruszewska J.S."/>
            <person name="Biernat P."/>
            <person name="Pawlowska J."/>
        </authorList>
    </citation>
    <scope>NUCLEOTIDE SEQUENCE [LARGE SCALE GENOMIC DNA]</scope>
    <source>
        <strain evidence="3 4">CBS 142.35</strain>
    </source>
</reference>
<feature type="domain" description="Phosphatidate phosphatase APP1 catalytic" evidence="2">
    <location>
        <begin position="334"/>
        <end position="479"/>
    </location>
</feature>
<feature type="region of interest" description="Disordered" evidence="1">
    <location>
        <begin position="1"/>
        <end position="37"/>
    </location>
</feature>
<evidence type="ECO:0000313" key="4">
    <source>
        <dbReference type="Proteomes" id="UP000646827"/>
    </source>
</evidence>
<evidence type="ECO:0000259" key="2">
    <source>
        <dbReference type="Pfam" id="PF09949"/>
    </source>
</evidence>
<dbReference type="OrthoDB" id="2117591at2759"/>
<organism evidence="3 4">
    <name type="scientific">Circinella minor</name>
    <dbReference type="NCBI Taxonomy" id="1195481"/>
    <lineage>
        <taxon>Eukaryota</taxon>
        <taxon>Fungi</taxon>
        <taxon>Fungi incertae sedis</taxon>
        <taxon>Mucoromycota</taxon>
        <taxon>Mucoromycotina</taxon>
        <taxon>Mucoromycetes</taxon>
        <taxon>Mucorales</taxon>
        <taxon>Lichtheimiaceae</taxon>
        <taxon>Circinella</taxon>
    </lineage>
</organism>
<accession>A0A8H7VS66</accession>
<feature type="non-terminal residue" evidence="3">
    <location>
        <position position="1"/>
    </location>
</feature>
<feature type="compositionally biased region" description="Basic and acidic residues" evidence="1">
    <location>
        <begin position="26"/>
        <end position="37"/>
    </location>
</feature>
<proteinExistence type="predicted"/>
<dbReference type="InterPro" id="IPR019236">
    <property type="entry name" value="APP1_cat"/>
</dbReference>
<dbReference type="InterPro" id="IPR036412">
    <property type="entry name" value="HAD-like_sf"/>
</dbReference>
<feature type="compositionally biased region" description="Polar residues" evidence="1">
    <location>
        <begin position="1"/>
        <end position="24"/>
    </location>
</feature>
<protein>
    <recommendedName>
        <fullName evidence="2">Phosphatidate phosphatase APP1 catalytic domain-containing protein</fullName>
    </recommendedName>
</protein>
<feature type="region of interest" description="Disordered" evidence="1">
    <location>
        <begin position="205"/>
        <end position="257"/>
    </location>
</feature>
<dbReference type="PANTHER" id="PTHR28208">
    <property type="entry name" value="PHOSPHATIDATE PHOSPHATASE APP1"/>
    <property type="match status" value="1"/>
</dbReference>
<feature type="compositionally biased region" description="Basic and acidic residues" evidence="1">
    <location>
        <begin position="225"/>
        <end position="234"/>
    </location>
</feature>
<feature type="compositionally biased region" description="Low complexity" evidence="1">
    <location>
        <begin position="235"/>
        <end position="246"/>
    </location>
</feature>
<name>A0A8H7VS66_9FUNG</name>
<feature type="compositionally biased region" description="Polar residues" evidence="1">
    <location>
        <begin position="65"/>
        <end position="86"/>
    </location>
</feature>